<protein>
    <submittedName>
        <fullName evidence="3">Beta-glucosidase/6-phospho-beta-glucosidase/beta-galactosidase</fullName>
    </submittedName>
</protein>
<gene>
    <name evidence="3" type="ORF">JOC27_001180</name>
</gene>
<dbReference type="Proteomes" id="UP000823201">
    <property type="component" value="Unassembled WGS sequence"/>
</dbReference>
<reference evidence="3 4" key="1">
    <citation type="submission" date="2021-01" db="EMBL/GenBank/DDBJ databases">
        <title>Genomic Encyclopedia of Type Strains, Phase IV (KMG-IV): sequencing the most valuable type-strain genomes for metagenomic binning, comparative biology and taxonomic classification.</title>
        <authorList>
            <person name="Goeker M."/>
        </authorList>
    </citation>
    <scope>NUCLEOTIDE SEQUENCE [LARGE SCALE GENOMIC DNA]</scope>
    <source>
        <strain evidence="3 4">DSM 100968</strain>
    </source>
</reference>
<keyword evidence="1" id="KW-0326">Glycosidase</keyword>
<evidence type="ECO:0000256" key="2">
    <source>
        <dbReference type="RuleBase" id="RU003690"/>
    </source>
</evidence>
<dbReference type="InterPro" id="IPR017853">
    <property type="entry name" value="GH"/>
</dbReference>
<keyword evidence="1" id="KW-0378">Hydrolase</keyword>
<dbReference type="Pfam" id="PF00232">
    <property type="entry name" value="Glyco_hydro_1"/>
    <property type="match status" value="1"/>
</dbReference>
<name>A0ABS2Q7H9_9BACL</name>
<comment type="similarity">
    <text evidence="2">Belongs to the glycosyl hydrolase 1 family.</text>
</comment>
<comment type="caution">
    <text evidence="3">The sequence shown here is derived from an EMBL/GenBank/DDBJ whole genome shotgun (WGS) entry which is preliminary data.</text>
</comment>
<accession>A0ABS2Q7H9</accession>
<evidence type="ECO:0000313" key="4">
    <source>
        <dbReference type="Proteomes" id="UP000823201"/>
    </source>
</evidence>
<dbReference type="SUPFAM" id="SSF51445">
    <property type="entry name" value="(Trans)glycosidases"/>
    <property type="match status" value="1"/>
</dbReference>
<sequence length="122" mass="14038">MRQSAPFRKNFLWGASTNAQQFKGGANKGGKDLSIADERFIIDAPSVNSFDQFSIASDHYSKYKEDIAFYSEMVFSIYRFSIAWSRIFPNGDDSEPNEQGLNFYDKVIRELEKYKIKPVVTL</sequence>
<dbReference type="EMBL" id="JAFBEV010000008">
    <property type="protein sequence ID" value="MBM7657730.1"/>
    <property type="molecule type" value="Genomic_DNA"/>
</dbReference>
<evidence type="ECO:0000313" key="3">
    <source>
        <dbReference type="EMBL" id="MBM7657730.1"/>
    </source>
</evidence>
<dbReference type="Gene3D" id="3.20.20.80">
    <property type="entry name" value="Glycosidases"/>
    <property type="match status" value="1"/>
</dbReference>
<dbReference type="PANTHER" id="PTHR10353:SF122">
    <property type="entry name" value="6-PHOSPHO-BETA-GLUCOSIDASE ASCB-RELATED"/>
    <property type="match status" value="1"/>
</dbReference>
<dbReference type="PANTHER" id="PTHR10353">
    <property type="entry name" value="GLYCOSYL HYDROLASE"/>
    <property type="match status" value="1"/>
</dbReference>
<keyword evidence="4" id="KW-1185">Reference proteome</keyword>
<proteinExistence type="inferred from homology"/>
<organism evidence="3 4">
    <name type="scientific">Sporolactobacillus spathodeae</name>
    <dbReference type="NCBI Taxonomy" id="1465502"/>
    <lineage>
        <taxon>Bacteria</taxon>
        <taxon>Bacillati</taxon>
        <taxon>Bacillota</taxon>
        <taxon>Bacilli</taxon>
        <taxon>Bacillales</taxon>
        <taxon>Sporolactobacillaceae</taxon>
        <taxon>Sporolactobacillus</taxon>
    </lineage>
</organism>
<evidence type="ECO:0000256" key="1">
    <source>
        <dbReference type="ARBA" id="ARBA00023295"/>
    </source>
</evidence>
<dbReference type="InterPro" id="IPR001360">
    <property type="entry name" value="Glyco_hydro_1"/>
</dbReference>